<dbReference type="Proteomes" id="UP000271227">
    <property type="component" value="Unassembled WGS sequence"/>
</dbReference>
<organism evidence="2 3">
    <name type="scientific">Eilatimonas milleporae</name>
    <dbReference type="NCBI Taxonomy" id="911205"/>
    <lineage>
        <taxon>Bacteria</taxon>
        <taxon>Pseudomonadati</taxon>
        <taxon>Pseudomonadota</taxon>
        <taxon>Alphaproteobacteria</taxon>
        <taxon>Kordiimonadales</taxon>
        <taxon>Kordiimonadaceae</taxon>
        <taxon>Eilatimonas</taxon>
    </lineage>
</organism>
<reference evidence="2 3" key="1">
    <citation type="submission" date="2018-10" db="EMBL/GenBank/DDBJ databases">
        <title>Genomic Encyclopedia of Archaeal and Bacterial Type Strains, Phase II (KMG-II): from individual species to whole genera.</title>
        <authorList>
            <person name="Goeker M."/>
        </authorList>
    </citation>
    <scope>NUCLEOTIDE SEQUENCE [LARGE SCALE GENOMIC DNA]</scope>
    <source>
        <strain evidence="2 3">DSM 25217</strain>
    </source>
</reference>
<dbReference type="RefSeq" id="WP_147453549.1">
    <property type="nucleotide sequence ID" value="NZ_REFR01000011.1"/>
</dbReference>
<gene>
    <name evidence="2" type="ORF">BXY39_2245</name>
</gene>
<feature type="chain" id="PRO_5018328817" description="CopL family metal-binding regulatory protein" evidence="1">
    <location>
        <begin position="21"/>
        <end position="124"/>
    </location>
</feature>
<evidence type="ECO:0008006" key="4">
    <source>
        <dbReference type="Google" id="ProtNLM"/>
    </source>
</evidence>
<keyword evidence="1" id="KW-0732">Signal</keyword>
<feature type="signal peptide" evidence="1">
    <location>
        <begin position="1"/>
        <end position="20"/>
    </location>
</feature>
<name>A0A3M0CM61_9PROT</name>
<proteinExistence type="predicted"/>
<keyword evidence="3" id="KW-1185">Reference proteome</keyword>
<protein>
    <recommendedName>
        <fullName evidence="4">CopL family metal-binding regulatory protein</fullName>
    </recommendedName>
</protein>
<evidence type="ECO:0000256" key="1">
    <source>
        <dbReference type="SAM" id="SignalP"/>
    </source>
</evidence>
<accession>A0A3M0CM61</accession>
<evidence type="ECO:0000313" key="3">
    <source>
        <dbReference type="Proteomes" id="UP000271227"/>
    </source>
</evidence>
<dbReference type="AlphaFoldDB" id="A0A3M0CM61"/>
<dbReference type="EMBL" id="REFR01000011">
    <property type="protein sequence ID" value="RMB08149.1"/>
    <property type="molecule type" value="Genomic_DNA"/>
</dbReference>
<evidence type="ECO:0000313" key="2">
    <source>
        <dbReference type="EMBL" id="RMB08149.1"/>
    </source>
</evidence>
<sequence>MTLLRILMMCVFLASGYAVALGGEPCAMGLHAETAAKTGSATQKTAGATDTMDCHDTASAQETGSDNPPCCDDGCTCGTCATAHPALAAVTVTAETLEPDLIDRRADNRLHTLAHDLTLPPPRL</sequence>
<dbReference type="InParanoid" id="A0A3M0CM61"/>
<comment type="caution">
    <text evidence="2">The sequence shown here is derived from an EMBL/GenBank/DDBJ whole genome shotgun (WGS) entry which is preliminary data.</text>
</comment>